<name>A0A7S4R2T0_9STRA</name>
<dbReference type="InterPro" id="IPR013857">
    <property type="entry name" value="NADH-UbQ_OxRdtase-assoc_prot30"/>
</dbReference>
<feature type="chain" id="PRO_5030589570" description="NADH:ubiquinone oxidoreductase intermediate-associated protein 30 domain-containing protein" evidence="2">
    <location>
        <begin position="34"/>
        <end position="283"/>
    </location>
</feature>
<feature type="transmembrane region" description="Helical" evidence="1">
    <location>
        <begin position="248"/>
        <end position="267"/>
    </location>
</feature>
<protein>
    <recommendedName>
        <fullName evidence="3">NADH:ubiquinone oxidoreductase intermediate-associated protein 30 domain-containing protein</fullName>
    </recommendedName>
</protein>
<evidence type="ECO:0000259" key="3">
    <source>
        <dbReference type="Pfam" id="PF08547"/>
    </source>
</evidence>
<dbReference type="AlphaFoldDB" id="A0A7S4R2T0"/>
<dbReference type="SUPFAM" id="SSF49785">
    <property type="entry name" value="Galactose-binding domain-like"/>
    <property type="match status" value="1"/>
</dbReference>
<reference evidence="4" key="1">
    <citation type="submission" date="2021-01" db="EMBL/GenBank/DDBJ databases">
        <authorList>
            <person name="Corre E."/>
            <person name="Pelletier E."/>
            <person name="Niang G."/>
            <person name="Scheremetjew M."/>
            <person name="Finn R."/>
            <person name="Kale V."/>
            <person name="Holt S."/>
            <person name="Cochrane G."/>
            <person name="Meng A."/>
            <person name="Brown T."/>
            <person name="Cohen L."/>
        </authorList>
    </citation>
    <scope>NUCLEOTIDE SEQUENCE</scope>
    <source>
        <strain evidence="4">GSO104</strain>
    </source>
</reference>
<proteinExistence type="predicted"/>
<dbReference type="InterPro" id="IPR008979">
    <property type="entry name" value="Galactose-bd-like_sf"/>
</dbReference>
<evidence type="ECO:0000256" key="2">
    <source>
        <dbReference type="SAM" id="SignalP"/>
    </source>
</evidence>
<dbReference type="EMBL" id="HBNS01013423">
    <property type="protein sequence ID" value="CAE4599407.1"/>
    <property type="molecule type" value="Transcribed_RNA"/>
</dbReference>
<sequence length="283" mass="30630">MLSITSSKTQIGATAAILTLLTLSAASYQSVSALEDTDEIRIIESFDNPTHIWTSLNDPVMGGESTSTVEVQSDEGVAIFDGEVVDVPFLHAPGFIQMLTRGGAGTTYPDVSTCSALQMNLMATEEYKGYRVSFGTVHLREGHHAFGYKANFDAPIGEFDNVVIPFHEFSSKWDDATGDQIVTCQDGPQYCPDEATLKDMQTIAIWGEGVAGSVHLRIKSISAIGCSEVSFLSRTRNNSAGITKYDSSLMIVGSAVLVTSLFLGLAWKLRKEDVAYFMVRGDN</sequence>
<accession>A0A7S4R2T0</accession>
<organism evidence="4">
    <name type="scientific">Ditylum brightwellii</name>
    <dbReference type="NCBI Taxonomy" id="49249"/>
    <lineage>
        <taxon>Eukaryota</taxon>
        <taxon>Sar</taxon>
        <taxon>Stramenopiles</taxon>
        <taxon>Ochrophyta</taxon>
        <taxon>Bacillariophyta</taxon>
        <taxon>Mediophyceae</taxon>
        <taxon>Lithodesmiophycidae</taxon>
        <taxon>Lithodesmiales</taxon>
        <taxon>Lithodesmiaceae</taxon>
        <taxon>Ditylum</taxon>
    </lineage>
</organism>
<keyword evidence="1" id="KW-0812">Transmembrane</keyword>
<gene>
    <name evidence="4" type="ORF">DBRI00130_LOCUS10816</name>
</gene>
<keyword evidence="2" id="KW-0732">Signal</keyword>
<feature type="domain" description="NADH:ubiquinone oxidoreductase intermediate-associated protein 30" evidence="3">
    <location>
        <begin position="50"/>
        <end position="173"/>
    </location>
</feature>
<keyword evidence="1" id="KW-1133">Transmembrane helix</keyword>
<feature type="signal peptide" evidence="2">
    <location>
        <begin position="1"/>
        <end position="33"/>
    </location>
</feature>
<evidence type="ECO:0000313" key="4">
    <source>
        <dbReference type="EMBL" id="CAE4599407.1"/>
    </source>
</evidence>
<evidence type="ECO:0000256" key="1">
    <source>
        <dbReference type="SAM" id="Phobius"/>
    </source>
</evidence>
<dbReference type="Pfam" id="PF08547">
    <property type="entry name" value="CIA30"/>
    <property type="match status" value="1"/>
</dbReference>
<keyword evidence="1" id="KW-0472">Membrane</keyword>